<gene>
    <name evidence="6" type="ORF">FN961_07905</name>
</gene>
<dbReference type="GO" id="GO:0000976">
    <property type="term" value="F:transcription cis-regulatory region binding"/>
    <property type="evidence" value="ECO:0007669"/>
    <property type="project" value="TreeGrafter"/>
</dbReference>
<dbReference type="Gene3D" id="1.10.357.10">
    <property type="entry name" value="Tetracycline Repressor, domain 2"/>
    <property type="match status" value="1"/>
</dbReference>
<dbReference type="EMBL" id="VKGK01000007">
    <property type="protein sequence ID" value="TRY14906.1"/>
    <property type="molecule type" value="Genomic_DNA"/>
</dbReference>
<dbReference type="InterPro" id="IPR009057">
    <property type="entry name" value="Homeodomain-like_sf"/>
</dbReference>
<proteinExistence type="predicted"/>
<keyword evidence="7" id="KW-1185">Reference proteome</keyword>
<dbReference type="RefSeq" id="WP_143564013.1">
    <property type="nucleotide sequence ID" value="NZ_VKGK01000007.1"/>
</dbReference>
<organism evidence="6 7">
    <name type="scientific">Shewanella hanedai</name>
    <name type="common">Alteromonas hanedai</name>
    <dbReference type="NCBI Taxonomy" id="25"/>
    <lineage>
        <taxon>Bacteria</taxon>
        <taxon>Pseudomonadati</taxon>
        <taxon>Pseudomonadota</taxon>
        <taxon>Gammaproteobacteria</taxon>
        <taxon>Alteromonadales</taxon>
        <taxon>Shewanellaceae</taxon>
        <taxon>Shewanella</taxon>
    </lineage>
</organism>
<evidence type="ECO:0000313" key="6">
    <source>
        <dbReference type="EMBL" id="TRY14906.1"/>
    </source>
</evidence>
<dbReference type="Proteomes" id="UP000318126">
    <property type="component" value="Unassembled WGS sequence"/>
</dbReference>
<dbReference type="Pfam" id="PF00440">
    <property type="entry name" value="TetR_N"/>
    <property type="match status" value="1"/>
</dbReference>
<dbReference type="PANTHER" id="PTHR30055">
    <property type="entry name" value="HTH-TYPE TRANSCRIPTIONAL REGULATOR RUTR"/>
    <property type="match status" value="1"/>
</dbReference>
<evidence type="ECO:0000256" key="2">
    <source>
        <dbReference type="ARBA" id="ARBA00023125"/>
    </source>
</evidence>
<keyword evidence="2 4" id="KW-0238">DNA-binding</keyword>
<feature type="DNA-binding region" description="H-T-H motif" evidence="4">
    <location>
        <begin position="27"/>
        <end position="46"/>
    </location>
</feature>
<accession>A0A553JR22</accession>
<dbReference type="GO" id="GO:0003700">
    <property type="term" value="F:DNA-binding transcription factor activity"/>
    <property type="evidence" value="ECO:0007669"/>
    <property type="project" value="TreeGrafter"/>
</dbReference>
<protein>
    <submittedName>
        <fullName evidence="6">TetR/AcrR family transcriptional regulator</fullName>
    </submittedName>
</protein>
<evidence type="ECO:0000256" key="1">
    <source>
        <dbReference type="ARBA" id="ARBA00023015"/>
    </source>
</evidence>
<feature type="domain" description="HTH tetR-type" evidence="5">
    <location>
        <begin position="4"/>
        <end position="64"/>
    </location>
</feature>
<evidence type="ECO:0000256" key="3">
    <source>
        <dbReference type="ARBA" id="ARBA00023163"/>
    </source>
</evidence>
<dbReference type="PRINTS" id="PR00455">
    <property type="entry name" value="HTHTETR"/>
</dbReference>
<dbReference type="InterPro" id="IPR001647">
    <property type="entry name" value="HTH_TetR"/>
</dbReference>
<keyword evidence="1" id="KW-0805">Transcription regulation</keyword>
<dbReference type="InterPro" id="IPR050109">
    <property type="entry name" value="HTH-type_TetR-like_transc_reg"/>
</dbReference>
<sequence length="230" mass="25802">MSKSAREAVLLNIAKELILEDGVMSFKFVDIAKRAGVSRATLYNHYSGKEDIVVSLYVRDAGQTKQMLLDIQADETLNDREKLILSLLAPVAGSMEIQNRSGTTLLSANPGIFMFASEAQQARLELIVTQIRGIVLEFWIAPFKKGRIQVPQDELEEIMASVFPYQRGCVIIPQNVMTAGKHINYTLRKVFENLLKSTEQLNWSDEHASVDYEKTLIAIGRHKKDGMIAC</sequence>
<name>A0A553JR22_SHEHA</name>
<dbReference type="AlphaFoldDB" id="A0A553JR22"/>
<reference evidence="7" key="1">
    <citation type="submission" date="2019-07" db="EMBL/GenBank/DDBJ databases">
        <title>Shewanella sp. YLB-08 draft genomic sequence.</title>
        <authorList>
            <person name="Yu L."/>
        </authorList>
    </citation>
    <scope>NUCLEOTIDE SEQUENCE [LARGE SCALE GENOMIC DNA]</scope>
    <source>
        <strain evidence="7">JCM 20706</strain>
    </source>
</reference>
<dbReference type="PANTHER" id="PTHR30055:SF234">
    <property type="entry name" value="HTH-TYPE TRANSCRIPTIONAL REGULATOR BETI"/>
    <property type="match status" value="1"/>
</dbReference>
<evidence type="ECO:0000259" key="5">
    <source>
        <dbReference type="PROSITE" id="PS50977"/>
    </source>
</evidence>
<keyword evidence="3" id="KW-0804">Transcription</keyword>
<evidence type="ECO:0000256" key="4">
    <source>
        <dbReference type="PROSITE-ProRule" id="PRU00335"/>
    </source>
</evidence>
<dbReference type="PROSITE" id="PS50977">
    <property type="entry name" value="HTH_TETR_2"/>
    <property type="match status" value="1"/>
</dbReference>
<dbReference type="OrthoDB" id="63332at2"/>
<comment type="caution">
    <text evidence="6">The sequence shown here is derived from an EMBL/GenBank/DDBJ whole genome shotgun (WGS) entry which is preliminary data.</text>
</comment>
<dbReference type="SUPFAM" id="SSF46689">
    <property type="entry name" value="Homeodomain-like"/>
    <property type="match status" value="1"/>
</dbReference>
<evidence type="ECO:0000313" key="7">
    <source>
        <dbReference type="Proteomes" id="UP000318126"/>
    </source>
</evidence>